<dbReference type="OrthoDB" id="258246at2"/>
<dbReference type="RefSeq" id="WP_111596323.1">
    <property type="nucleotide sequence ID" value="NZ_QLLL01000001.1"/>
</dbReference>
<evidence type="ECO:0000313" key="4">
    <source>
        <dbReference type="Proteomes" id="UP000249547"/>
    </source>
</evidence>
<feature type="chain" id="PRO_5016246441" evidence="2">
    <location>
        <begin position="22"/>
        <end position="370"/>
    </location>
</feature>
<gene>
    <name evidence="3" type="ORF">LX64_00284</name>
</gene>
<dbReference type="InterPro" id="IPR012341">
    <property type="entry name" value="6hp_glycosidase-like_sf"/>
</dbReference>
<name>A0A327R3P8_9BACT</name>
<dbReference type="Gene3D" id="1.50.10.10">
    <property type="match status" value="1"/>
</dbReference>
<sequence length="370" mass="42511">MKKIISTVVIALLCLQTFAFAPKDSLLAPKKILAIMERVGDWQINEFRQDHIKWPWWDWTNGALYTGIVELGKLSKKPVYNQFLQEVGNKNDWNTGHRRFFADDYCVGQLYAQLYMQYKQPVMIAKFQALADSIVNKPHTESLEWKNSIQLREWAWCDALFMGPPALAYLSTATGNPKYLQTADELWWKTTAYLFDSTENLYFRDSKYFLQKEANGAKMFWARGNGWVMGGLVRMLENMPKNYPNRPTFEALFKKMAKKIAAIQHEDGTWHTALLDQASYPSKETSGTGFYAYALTWGIRHGILPKKEYFPVVQKAWYALVSAVHPNGKLGFVQKIGEKPGVVDYNSTEVYGVGAFLLTGSELYRLLQRS</sequence>
<dbReference type="GO" id="GO:0005975">
    <property type="term" value="P:carbohydrate metabolic process"/>
    <property type="evidence" value="ECO:0007669"/>
    <property type="project" value="InterPro"/>
</dbReference>
<dbReference type="Pfam" id="PF07470">
    <property type="entry name" value="Glyco_hydro_88"/>
    <property type="match status" value="1"/>
</dbReference>
<dbReference type="EMBL" id="QLLL01000001">
    <property type="protein sequence ID" value="RAJ10678.1"/>
    <property type="molecule type" value="Genomic_DNA"/>
</dbReference>
<accession>A0A327R3P8</accession>
<evidence type="ECO:0000256" key="2">
    <source>
        <dbReference type="SAM" id="SignalP"/>
    </source>
</evidence>
<proteinExistence type="predicted"/>
<dbReference type="PANTHER" id="PTHR33886">
    <property type="entry name" value="UNSATURATED RHAMNOGALACTURONAN HYDROLASE (EUROFUNG)"/>
    <property type="match status" value="1"/>
</dbReference>
<feature type="signal peptide" evidence="2">
    <location>
        <begin position="1"/>
        <end position="21"/>
    </location>
</feature>
<keyword evidence="1 3" id="KW-0378">Hydrolase</keyword>
<organism evidence="3 4">
    <name type="scientific">Chitinophaga skermanii</name>
    <dbReference type="NCBI Taxonomy" id="331697"/>
    <lineage>
        <taxon>Bacteria</taxon>
        <taxon>Pseudomonadati</taxon>
        <taxon>Bacteroidota</taxon>
        <taxon>Chitinophagia</taxon>
        <taxon>Chitinophagales</taxon>
        <taxon>Chitinophagaceae</taxon>
        <taxon>Chitinophaga</taxon>
    </lineage>
</organism>
<reference evidence="3 4" key="1">
    <citation type="submission" date="2018-06" db="EMBL/GenBank/DDBJ databases">
        <title>Genomic Encyclopedia of Archaeal and Bacterial Type Strains, Phase II (KMG-II): from individual species to whole genera.</title>
        <authorList>
            <person name="Goeker M."/>
        </authorList>
    </citation>
    <scope>NUCLEOTIDE SEQUENCE [LARGE SCALE GENOMIC DNA]</scope>
    <source>
        <strain evidence="3 4">DSM 23857</strain>
    </source>
</reference>
<dbReference type="SUPFAM" id="SSF48208">
    <property type="entry name" value="Six-hairpin glycosidases"/>
    <property type="match status" value="1"/>
</dbReference>
<dbReference type="Proteomes" id="UP000249547">
    <property type="component" value="Unassembled WGS sequence"/>
</dbReference>
<dbReference type="PANTHER" id="PTHR33886:SF8">
    <property type="entry name" value="UNSATURATED RHAMNOGALACTURONAN HYDROLASE (EUROFUNG)"/>
    <property type="match status" value="1"/>
</dbReference>
<evidence type="ECO:0000313" key="3">
    <source>
        <dbReference type="EMBL" id="RAJ10678.1"/>
    </source>
</evidence>
<dbReference type="InterPro" id="IPR052043">
    <property type="entry name" value="PolySaccharide_Degr_Enz"/>
</dbReference>
<dbReference type="InterPro" id="IPR010905">
    <property type="entry name" value="Glyco_hydro_88"/>
</dbReference>
<dbReference type="GO" id="GO:0016787">
    <property type="term" value="F:hydrolase activity"/>
    <property type="evidence" value="ECO:0007669"/>
    <property type="project" value="UniProtKB-KW"/>
</dbReference>
<evidence type="ECO:0000256" key="1">
    <source>
        <dbReference type="ARBA" id="ARBA00022801"/>
    </source>
</evidence>
<dbReference type="AlphaFoldDB" id="A0A327R3P8"/>
<dbReference type="InterPro" id="IPR008928">
    <property type="entry name" value="6-hairpin_glycosidase_sf"/>
</dbReference>
<protein>
    <submittedName>
        <fullName evidence="3">Rhamnogalacturonyl hydrolase YesR</fullName>
    </submittedName>
</protein>
<comment type="caution">
    <text evidence="3">The sequence shown here is derived from an EMBL/GenBank/DDBJ whole genome shotgun (WGS) entry which is preliminary data.</text>
</comment>
<keyword evidence="4" id="KW-1185">Reference proteome</keyword>
<keyword evidence="2" id="KW-0732">Signal</keyword>